<dbReference type="PANTHER" id="PTHR23028:SF131">
    <property type="entry name" value="BLR2367 PROTEIN"/>
    <property type="match status" value="1"/>
</dbReference>
<dbReference type="GO" id="GO:0016787">
    <property type="term" value="F:hydrolase activity"/>
    <property type="evidence" value="ECO:0007669"/>
    <property type="project" value="UniProtKB-KW"/>
</dbReference>
<dbReference type="EMBL" id="OCNK01000001">
    <property type="protein sequence ID" value="SOD93765.1"/>
    <property type="molecule type" value="Genomic_DNA"/>
</dbReference>
<organism evidence="4 5">
    <name type="scientific">Blastococcus haudaquaticus</name>
    <dbReference type="NCBI Taxonomy" id="1938745"/>
    <lineage>
        <taxon>Bacteria</taxon>
        <taxon>Bacillati</taxon>
        <taxon>Actinomycetota</taxon>
        <taxon>Actinomycetes</taxon>
        <taxon>Geodermatophilales</taxon>
        <taxon>Geodermatophilaceae</taxon>
        <taxon>Blastococcus</taxon>
    </lineage>
</organism>
<dbReference type="PANTHER" id="PTHR23028">
    <property type="entry name" value="ACETYLTRANSFERASE"/>
    <property type="match status" value="1"/>
</dbReference>
<dbReference type="OrthoDB" id="9807745at2"/>
<proteinExistence type="predicted"/>
<keyword evidence="4" id="KW-0012">Acyltransferase</keyword>
<dbReference type="InterPro" id="IPR050879">
    <property type="entry name" value="Acyltransferase_3"/>
</dbReference>
<sequence length="460" mass="50566">MTTTPVQNVAPETHAGDQVHAARARNGRLEFLDALRGIAALVVAVQHLGEVIWPELVVFSHVWWRPGEFGVLVFFICSGFIIPASMERRGNLSEFWIGRVFRLFPLYLSVLLLALIAFATPWAAPGGDYRIVSDSLINATMLQVFFERPLVIGASWTLGYEMVFYLLMTVLFMLGWHRRSAGIAMGLVTAALVLGGFLVPFYLIQPQIRQWPAVVIGLIALAVAIIAPRLAGRQRVVALSITLLILMLFLNRPNDLWFSLLLLASMFTGTVLYRYDIGELPKRTAAAVFCFAVVGITLVMYCYQVGAPDPETGATPRWWTEAGTFVSAYLVFGALFLLRRFAYPRVLVYLGTISYSVYLVHALVLLLPNPPLPDVPAFAVLLGATLVLSVLTYHFIEKPGQLVGRRMIALYRERQGGRAAAVPPAKPSGEPPAEERARTAAAPGPEVTDQPADNTASTAR</sequence>
<feature type="transmembrane region" description="Helical" evidence="2">
    <location>
        <begin position="210"/>
        <end position="227"/>
    </location>
</feature>
<feature type="region of interest" description="Disordered" evidence="1">
    <location>
        <begin position="416"/>
        <end position="460"/>
    </location>
</feature>
<evidence type="ECO:0000313" key="5">
    <source>
        <dbReference type="Proteomes" id="UP000219482"/>
    </source>
</evidence>
<accession>A0A286GE09</accession>
<keyword evidence="2" id="KW-1133">Transmembrane helix</keyword>
<feature type="transmembrane region" description="Helical" evidence="2">
    <location>
        <begin position="256"/>
        <end position="273"/>
    </location>
</feature>
<dbReference type="GO" id="GO:0000271">
    <property type="term" value="P:polysaccharide biosynthetic process"/>
    <property type="evidence" value="ECO:0007669"/>
    <property type="project" value="TreeGrafter"/>
</dbReference>
<keyword evidence="5" id="KW-1185">Reference proteome</keyword>
<feature type="transmembrane region" description="Helical" evidence="2">
    <location>
        <begin position="375"/>
        <end position="396"/>
    </location>
</feature>
<dbReference type="InterPro" id="IPR002656">
    <property type="entry name" value="Acyl_transf_3_dom"/>
</dbReference>
<gene>
    <name evidence="4" type="ORF">SAMN06272739_0416</name>
</gene>
<feature type="transmembrane region" description="Helical" evidence="2">
    <location>
        <begin position="234"/>
        <end position="250"/>
    </location>
</feature>
<dbReference type="GO" id="GO:0016020">
    <property type="term" value="C:membrane"/>
    <property type="evidence" value="ECO:0007669"/>
    <property type="project" value="TreeGrafter"/>
</dbReference>
<keyword evidence="4" id="KW-0378">Hydrolase</keyword>
<dbReference type="RefSeq" id="WP_159961483.1">
    <property type="nucleotide sequence ID" value="NZ_OCNK01000001.1"/>
</dbReference>
<dbReference type="AlphaFoldDB" id="A0A286GE09"/>
<feature type="transmembrane region" description="Helical" evidence="2">
    <location>
        <begin position="106"/>
        <end position="124"/>
    </location>
</feature>
<dbReference type="GO" id="GO:0016747">
    <property type="term" value="F:acyltransferase activity, transferring groups other than amino-acyl groups"/>
    <property type="evidence" value="ECO:0007669"/>
    <property type="project" value="InterPro"/>
</dbReference>
<feature type="transmembrane region" description="Helical" evidence="2">
    <location>
        <begin position="285"/>
        <end position="306"/>
    </location>
</feature>
<dbReference type="Pfam" id="PF01757">
    <property type="entry name" value="Acyl_transf_3"/>
    <property type="match status" value="1"/>
</dbReference>
<feature type="domain" description="Acyltransferase 3" evidence="3">
    <location>
        <begin position="30"/>
        <end position="393"/>
    </location>
</feature>
<evidence type="ECO:0000259" key="3">
    <source>
        <dbReference type="Pfam" id="PF01757"/>
    </source>
</evidence>
<feature type="transmembrane region" description="Helical" evidence="2">
    <location>
        <begin position="150"/>
        <end position="174"/>
    </location>
</feature>
<evidence type="ECO:0000256" key="2">
    <source>
        <dbReference type="SAM" id="Phobius"/>
    </source>
</evidence>
<name>A0A286GE09_9ACTN</name>
<keyword evidence="2" id="KW-0472">Membrane</keyword>
<reference evidence="5" key="1">
    <citation type="submission" date="2017-09" db="EMBL/GenBank/DDBJ databases">
        <authorList>
            <person name="Varghese N."/>
            <person name="Submissions S."/>
        </authorList>
    </citation>
    <scope>NUCLEOTIDE SEQUENCE [LARGE SCALE GENOMIC DNA]</scope>
    <source>
        <strain evidence="5">DSM 44270</strain>
    </source>
</reference>
<keyword evidence="4" id="KW-0808">Transferase</keyword>
<feature type="transmembrane region" description="Helical" evidence="2">
    <location>
        <begin position="347"/>
        <end position="369"/>
    </location>
</feature>
<feature type="transmembrane region" description="Helical" evidence="2">
    <location>
        <begin position="69"/>
        <end position="86"/>
    </location>
</feature>
<feature type="transmembrane region" description="Helical" evidence="2">
    <location>
        <begin position="181"/>
        <end position="204"/>
    </location>
</feature>
<keyword evidence="2" id="KW-0812">Transmembrane</keyword>
<feature type="transmembrane region" description="Helical" evidence="2">
    <location>
        <begin position="318"/>
        <end position="338"/>
    </location>
</feature>
<dbReference type="Proteomes" id="UP000219482">
    <property type="component" value="Unassembled WGS sequence"/>
</dbReference>
<feature type="compositionally biased region" description="Polar residues" evidence="1">
    <location>
        <begin position="451"/>
        <end position="460"/>
    </location>
</feature>
<evidence type="ECO:0000256" key="1">
    <source>
        <dbReference type="SAM" id="MobiDB-lite"/>
    </source>
</evidence>
<evidence type="ECO:0000313" key="4">
    <source>
        <dbReference type="EMBL" id="SOD93765.1"/>
    </source>
</evidence>
<protein>
    <submittedName>
        <fullName evidence="4">Peptidoglycan/LPS O-acetylase OafA/YrhL, contains acyltransferase and SGNH-hydrolase domains</fullName>
    </submittedName>
</protein>